<sequence length="456" mass="47696">MDLLAVARATDGQLLGENVQFCGLSTDSRSSAAGELFLALRGDNFDGHHYLAAAKARGAVAAVVAADAVDGLQELSLPLVQVAETRLSLGALAADWRGRFTLPLIAVTGSNGKTTTKEMIASILKVVYGDALLVTRGNYNNDIGLPLTLLRLQASDRAAIIEMGMNHPGEIAYLAGIARPSVALVTNAQRAHIEGMGSLEAIAAEKGSIYSGLDESGIAVFCADDQWAELWRSQSRALRMMTFGFEKAADVRGRFYLHGLESRLSVAAAGDEVEIVLALPGQHNARNALAAATACLAAGVSLAAVQAGLSAFQGLKGRLQRRAALHGALLLDDTYNANPDSVRAGIDVLAATIGHSVLVLGDMGEIGAMSGQFHDEIGGYAKSQGIDRLFTLGEASALAAHNFGSGGEHFQNLDKLIAALIAELNPETTVLVKGSRFMRMERVADAIVLPAIDGGD</sequence>
<dbReference type="GO" id="GO:0071555">
    <property type="term" value="P:cell wall organization"/>
    <property type="evidence" value="ECO:0007669"/>
    <property type="project" value="UniProtKB-KW"/>
</dbReference>
<dbReference type="InterPro" id="IPR004101">
    <property type="entry name" value="Mur_ligase_C"/>
</dbReference>
<evidence type="ECO:0000313" key="16">
    <source>
        <dbReference type="Proteomes" id="UP000253831"/>
    </source>
</evidence>
<keyword evidence="9 10" id="KW-0961">Cell wall biogenesis/degradation</keyword>
<dbReference type="PANTHER" id="PTHR43024">
    <property type="entry name" value="UDP-N-ACETYLMURAMOYL-TRIPEPTIDE--D-ALANYL-D-ALANINE LIGASE"/>
    <property type="match status" value="1"/>
</dbReference>
<keyword evidence="5 10" id="KW-0067">ATP-binding</keyword>
<dbReference type="InterPro" id="IPR051046">
    <property type="entry name" value="MurCDEF_CellWall_CoF430Synth"/>
</dbReference>
<comment type="subcellular location">
    <subcellularLocation>
        <location evidence="10 11">Cytoplasm</location>
    </subcellularLocation>
</comment>
<evidence type="ECO:0000256" key="4">
    <source>
        <dbReference type="ARBA" id="ARBA00022741"/>
    </source>
</evidence>
<evidence type="ECO:0000256" key="9">
    <source>
        <dbReference type="ARBA" id="ARBA00023316"/>
    </source>
</evidence>
<feature type="binding site" evidence="10">
    <location>
        <begin position="109"/>
        <end position="115"/>
    </location>
    <ligand>
        <name>ATP</name>
        <dbReference type="ChEBI" id="CHEBI:30616"/>
    </ligand>
</feature>
<dbReference type="InterPro" id="IPR000713">
    <property type="entry name" value="Mur_ligase_N"/>
</dbReference>
<evidence type="ECO:0000256" key="5">
    <source>
        <dbReference type="ARBA" id="ARBA00022840"/>
    </source>
</evidence>
<dbReference type="GO" id="GO:0009252">
    <property type="term" value="P:peptidoglycan biosynthetic process"/>
    <property type="evidence" value="ECO:0007669"/>
    <property type="project" value="UniProtKB-UniRule"/>
</dbReference>
<evidence type="ECO:0000259" key="13">
    <source>
        <dbReference type="Pfam" id="PF02875"/>
    </source>
</evidence>
<comment type="catalytic activity">
    <reaction evidence="10 11">
        <text>D-alanyl-D-alanine + UDP-N-acetyl-alpha-D-muramoyl-L-alanyl-gamma-D-glutamyl-meso-2,6-diaminopimelate + ATP = UDP-N-acetyl-alpha-D-muramoyl-L-alanyl-gamma-D-glutamyl-meso-2,6-diaminopimeloyl-D-alanyl-D-alanine + ADP + phosphate + H(+)</text>
        <dbReference type="Rhea" id="RHEA:28374"/>
        <dbReference type="ChEBI" id="CHEBI:15378"/>
        <dbReference type="ChEBI" id="CHEBI:30616"/>
        <dbReference type="ChEBI" id="CHEBI:43474"/>
        <dbReference type="ChEBI" id="CHEBI:57822"/>
        <dbReference type="ChEBI" id="CHEBI:61386"/>
        <dbReference type="ChEBI" id="CHEBI:83905"/>
        <dbReference type="ChEBI" id="CHEBI:456216"/>
        <dbReference type="EC" id="6.3.2.10"/>
    </reaction>
</comment>
<dbReference type="Gene3D" id="3.40.1390.10">
    <property type="entry name" value="MurE/MurF, N-terminal domain"/>
    <property type="match status" value="1"/>
</dbReference>
<keyword evidence="8 10" id="KW-0131">Cell cycle</keyword>
<reference evidence="15 16" key="1">
    <citation type="submission" date="2018-05" db="EMBL/GenBank/DDBJ databases">
        <title>Integrated omic analyses show evidence that a Ca. Accumulibacter phosphatis strain performs denitrification under micro-aerobic conditions.</title>
        <authorList>
            <person name="Camejo P.Y."/>
            <person name="Katherine M.D."/>
            <person name="Daniel N.R."/>
        </authorList>
    </citation>
    <scope>NUCLEOTIDE SEQUENCE [LARGE SCALE GENOMIC DNA]</scope>
    <source>
        <strain evidence="15">UW-LDO-IC</strain>
    </source>
</reference>
<feature type="domain" description="Mur ligase central" evidence="14">
    <location>
        <begin position="107"/>
        <end position="294"/>
    </location>
</feature>
<feature type="domain" description="Mur ligase N-terminal catalytic" evidence="12">
    <location>
        <begin position="23"/>
        <end position="95"/>
    </location>
</feature>
<evidence type="ECO:0000256" key="7">
    <source>
        <dbReference type="ARBA" id="ARBA00022984"/>
    </source>
</evidence>
<feature type="domain" description="Mur ligase C-terminal" evidence="13">
    <location>
        <begin position="317"/>
        <end position="436"/>
    </location>
</feature>
<evidence type="ECO:0000256" key="10">
    <source>
        <dbReference type="HAMAP-Rule" id="MF_02019"/>
    </source>
</evidence>
<dbReference type="InterPro" id="IPR013221">
    <property type="entry name" value="Mur_ligase_cen"/>
</dbReference>
<keyword evidence="7 10" id="KW-0573">Peptidoglycan synthesis</keyword>
<gene>
    <name evidence="10 15" type="primary">murF</name>
    <name evidence="15" type="ORF">DVS81_11515</name>
</gene>
<keyword evidence="3 10" id="KW-0132">Cell division</keyword>
<comment type="function">
    <text evidence="10 11">Involved in cell wall formation. Catalyzes the final step in the synthesis of UDP-N-acetylmuramoyl-pentapeptide, the precursor of murein.</text>
</comment>
<dbReference type="GO" id="GO:0008766">
    <property type="term" value="F:UDP-N-acetylmuramoylalanyl-D-glutamyl-2,6-diaminopimelate-D-alanyl-D-alanine ligase activity"/>
    <property type="evidence" value="ECO:0007669"/>
    <property type="project" value="RHEA"/>
</dbReference>
<dbReference type="EC" id="6.3.2.10" evidence="10 11"/>
<dbReference type="GO" id="GO:0005737">
    <property type="term" value="C:cytoplasm"/>
    <property type="evidence" value="ECO:0007669"/>
    <property type="project" value="UniProtKB-SubCell"/>
</dbReference>
<keyword evidence="6 10" id="KW-0133">Cell shape</keyword>
<evidence type="ECO:0000259" key="14">
    <source>
        <dbReference type="Pfam" id="PF08245"/>
    </source>
</evidence>
<evidence type="ECO:0000259" key="12">
    <source>
        <dbReference type="Pfam" id="PF01225"/>
    </source>
</evidence>
<dbReference type="Gene3D" id="3.40.1190.10">
    <property type="entry name" value="Mur-like, catalytic domain"/>
    <property type="match status" value="1"/>
</dbReference>
<dbReference type="GO" id="GO:0047480">
    <property type="term" value="F:UDP-N-acetylmuramoyl-tripeptide-D-alanyl-D-alanine ligase activity"/>
    <property type="evidence" value="ECO:0007669"/>
    <property type="project" value="UniProtKB-UniRule"/>
</dbReference>
<dbReference type="Pfam" id="PF08245">
    <property type="entry name" value="Mur_ligase_M"/>
    <property type="match status" value="1"/>
</dbReference>
<dbReference type="SUPFAM" id="SSF53623">
    <property type="entry name" value="MurD-like peptide ligases, catalytic domain"/>
    <property type="match status" value="1"/>
</dbReference>
<keyword evidence="4 10" id="KW-0547">Nucleotide-binding</keyword>
<evidence type="ECO:0000256" key="11">
    <source>
        <dbReference type="RuleBase" id="RU004136"/>
    </source>
</evidence>
<evidence type="ECO:0000256" key="2">
    <source>
        <dbReference type="ARBA" id="ARBA00022598"/>
    </source>
</evidence>
<protein>
    <recommendedName>
        <fullName evidence="10 11">UDP-N-acetylmuramoyl-tripeptide--D-alanyl-D-alanine ligase</fullName>
        <ecNumber evidence="10 11">6.3.2.10</ecNumber>
    </recommendedName>
    <alternativeName>
        <fullName evidence="10">D-alanyl-D-alanine-adding enzyme</fullName>
    </alternativeName>
</protein>
<proteinExistence type="inferred from homology"/>
<comment type="caution">
    <text evidence="15">The sequence shown here is derived from an EMBL/GenBank/DDBJ whole genome shotgun (WGS) entry which is preliminary data.</text>
</comment>
<dbReference type="HAMAP" id="MF_02019">
    <property type="entry name" value="MurF"/>
    <property type="match status" value="1"/>
</dbReference>
<dbReference type="GO" id="GO:0051301">
    <property type="term" value="P:cell division"/>
    <property type="evidence" value="ECO:0007669"/>
    <property type="project" value="UniProtKB-KW"/>
</dbReference>
<dbReference type="InterPro" id="IPR005863">
    <property type="entry name" value="UDP-N-AcMur_synth"/>
</dbReference>
<name>A0A369XSR8_9PROT</name>
<dbReference type="GO" id="GO:0008360">
    <property type="term" value="P:regulation of cell shape"/>
    <property type="evidence" value="ECO:0007669"/>
    <property type="project" value="UniProtKB-KW"/>
</dbReference>
<dbReference type="Pfam" id="PF02875">
    <property type="entry name" value="Mur_ligase_C"/>
    <property type="match status" value="1"/>
</dbReference>
<dbReference type="Gene3D" id="3.90.190.20">
    <property type="entry name" value="Mur ligase, C-terminal domain"/>
    <property type="match status" value="1"/>
</dbReference>
<dbReference type="SUPFAM" id="SSF53244">
    <property type="entry name" value="MurD-like peptide ligases, peptide-binding domain"/>
    <property type="match status" value="1"/>
</dbReference>
<dbReference type="SUPFAM" id="SSF63418">
    <property type="entry name" value="MurE/MurF N-terminal domain"/>
    <property type="match status" value="1"/>
</dbReference>
<comment type="similarity">
    <text evidence="10">Belongs to the MurCDEF family. MurF subfamily.</text>
</comment>
<evidence type="ECO:0000256" key="1">
    <source>
        <dbReference type="ARBA" id="ARBA00022490"/>
    </source>
</evidence>
<dbReference type="EMBL" id="QPGA01000020">
    <property type="protein sequence ID" value="RDE50448.1"/>
    <property type="molecule type" value="Genomic_DNA"/>
</dbReference>
<evidence type="ECO:0000313" key="15">
    <source>
        <dbReference type="EMBL" id="RDE50448.1"/>
    </source>
</evidence>
<dbReference type="NCBIfam" id="TIGR01143">
    <property type="entry name" value="murF"/>
    <property type="match status" value="1"/>
</dbReference>
<dbReference type="AlphaFoldDB" id="A0A369XSR8"/>
<evidence type="ECO:0000256" key="3">
    <source>
        <dbReference type="ARBA" id="ARBA00022618"/>
    </source>
</evidence>
<evidence type="ECO:0000256" key="8">
    <source>
        <dbReference type="ARBA" id="ARBA00023306"/>
    </source>
</evidence>
<accession>A0A369XSR8</accession>
<dbReference type="Pfam" id="PF01225">
    <property type="entry name" value="Mur_ligase"/>
    <property type="match status" value="1"/>
</dbReference>
<keyword evidence="2 10" id="KW-0436">Ligase</keyword>
<dbReference type="InterPro" id="IPR035911">
    <property type="entry name" value="MurE/MurF_N"/>
</dbReference>
<dbReference type="PANTHER" id="PTHR43024:SF1">
    <property type="entry name" value="UDP-N-ACETYLMURAMOYL-TRIPEPTIDE--D-ALANYL-D-ALANINE LIGASE"/>
    <property type="match status" value="1"/>
</dbReference>
<evidence type="ECO:0000256" key="6">
    <source>
        <dbReference type="ARBA" id="ARBA00022960"/>
    </source>
</evidence>
<comment type="pathway">
    <text evidence="10 11">Cell wall biogenesis; peptidoglycan biosynthesis.</text>
</comment>
<keyword evidence="1 10" id="KW-0963">Cytoplasm</keyword>
<dbReference type="Proteomes" id="UP000253831">
    <property type="component" value="Unassembled WGS sequence"/>
</dbReference>
<organism evidence="15 16">
    <name type="scientific">Candidatus Accumulibacter meliphilus</name>
    <dbReference type="NCBI Taxonomy" id="2211374"/>
    <lineage>
        <taxon>Bacteria</taxon>
        <taxon>Pseudomonadati</taxon>
        <taxon>Pseudomonadota</taxon>
        <taxon>Betaproteobacteria</taxon>
        <taxon>Candidatus Accumulibacter</taxon>
    </lineage>
</organism>
<dbReference type="InterPro" id="IPR036615">
    <property type="entry name" value="Mur_ligase_C_dom_sf"/>
</dbReference>
<dbReference type="InterPro" id="IPR036565">
    <property type="entry name" value="Mur-like_cat_sf"/>
</dbReference>
<dbReference type="GO" id="GO:0005524">
    <property type="term" value="F:ATP binding"/>
    <property type="evidence" value="ECO:0007669"/>
    <property type="project" value="UniProtKB-UniRule"/>
</dbReference>
<dbReference type="UniPathway" id="UPA00219"/>